<dbReference type="Proteomes" id="UP000034333">
    <property type="component" value="Unassembled WGS sequence"/>
</dbReference>
<comment type="caution">
    <text evidence="1">The sequence shown here is derived from an EMBL/GenBank/DDBJ whole genome shotgun (WGS) entry which is preliminary data.</text>
</comment>
<proteinExistence type="predicted"/>
<reference evidence="1 2" key="1">
    <citation type="journal article" date="2015" name="Nature">
        <title>rRNA introns, odd ribosomes, and small enigmatic genomes across a large radiation of phyla.</title>
        <authorList>
            <person name="Brown C.T."/>
            <person name="Hug L.A."/>
            <person name="Thomas B.C."/>
            <person name="Sharon I."/>
            <person name="Castelle C.J."/>
            <person name="Singh A."/>
            <person name="Wilkins M.J."/>
            <person name="Williams K.H."/>
            <person name="Banfield J.F."/>
        </authorList>
    </citation>
    <scope>NUCLEOTIDE SEQUENCE [LARGE SCALE GENOMIC DNA]</scope>
</reference>
<accession>A0A0G0HCA6</accession>
<dbReference type="STRING" id="1619036.US58_C0012G0037"/>
<evidence type="ECO:0000313" key="2">
    <source>
        <dbReference type="Proteomes" id="UP000034333"/>
    </source>
</evidence>
<sequence length="158" mass="17637">MTIAIATFVTWHYPFGVKSYKGITFGMDTFEKAGESTGWASPDDRVPTSSFYVRAFGDESFCIGSMCGIGGYFVDCLGGWISAYRQAQMLDDSIDLSIEDVASGKELVVTVANANGKIVGIYPGARVRNLPYILRNHRDLIDVEKWQMCSNILPRWWK</sequence>
<protein>
    <submittedName>
        <fullName evidence="1">Uncharacterized protein</fullName>
    </submittedName>
</protein>
<dbReference type="EMBL" id="LBTN01000012">
    <property type="protein sequence ID" value="KKQ40828.1"/>
    <property type="molecule type" value="Genomic_DNA"/>
</dbReference>
<evidence type="ECO:0000313" key="1">
    <source>
        <dbReference type="EMBL" id="KKQ40828.1"/>
    </source>
</evidence>
<dbReference type="AlphaFoldDB" id="A0A0G0HCA6"/>
<name>A0A0G0HCA6_9BACT</name>
<organism evidence="1 2">
    <name type="scientific">Candidatus Magasanikbacteria bacterium GW2011_GWA2_37_8</name>
    <dbReference type="NCBI Taxonomy" id="1619036"/>
    <lineage>
        <taxon>Bacteria</taxon>
        <taxon>Candidatus Magasanikiibacteriota</taxon>
    </lineage>
</organism>
<gene>
    <name evidence="1" type="ORF">US58_C0012G0037</name>
</gene>